<dbReference type="Pfam" id="PF00668">
    <property type="entry name" value="Condensation"/>
    <property type="match status" value="1"/>
</dbReference>
<protein>
    <recommendedName>
        <fullName evidence="1">Condensation domain-containing protein</fullName>
    </recommendedName>
</protein>
<dbReference type="GO" id="GO:0003824">
    <property type="term" value="F:catalytic activity"/>
    <property type="evidence" value="ECO:0007669"/>
    <property type="project" value="InterPro"/>
</dbReference>
<keyword evidence="3" id="KW-1185">Reference proteome</keyword>
<dbReference type="AlphaFoldDB" id="A0A8J3ZG23"/>
<evidence type="ECO:0000313" key="2">
    <source>
        <dbReference type="EMBL" id="GIJ62227.1"/>
    </source>
</evidence>
<organism evidence="2 3">
    <name type="scientific">Virgisporangium aurantiacum</name>
    <dbReference type="NCBI Taxonomy" id="175570"/>
    <lineage>
        <taxon>Bacteria</taxon>
        <taxon>Bacillati</taxon>
        <taxon>Actinomycetota</taxon>
        <taxon>Actinomycetes</taxon>
        <taxon>Micromonosporales</taxon>
        <taxon>Micromonosporaceae</taxon>
        <taxon>Virgisporangium</taxon>
    </lineage>
</organism>
<dbReference type="EMBL" id="BOPG01000076">
    <property type="protein sequence ID" value="GIJ62227.1"/>
    <property type="molecule type" value="Genomic_DNA"/>
</dbReference>
<feature type="domain" description="Condensation" evidence="1">
    <location>
        <begin position="20"/>
        <end position="350"/>
    </location>
</feature>
<evidence type="ECO:0000259" key="1">
    <source>
        <dbReference type="Pfam" id="PF00668"/>
    </source>
</evidence>
<dbReference type="Proteomes" id="UP000612585">
    <property type="component" value="Unassembled WGS sequence"/>
</dbReference>
<dbReference type="Gene3D" id="3.30.559.10">
    <property type="entry name" value="Chloramphenicol acetyltransferase-like domain"/>
    <property type="match status" value="1"/>
</dbReference>
<dbReference type="InterPro" id="IPR001242">
    <property type="entry name" value="Condensation_dom"/>
</dbReference>
<dbReference type="SUPFAM" id="SSF52777">
    <property type="entry name" value="CoA-dependent acyltransferases"/>
    <property type="match status" value="2"/>
</dbReference>
<dbReference type="GO" id="GO:0008610">
    <property type="term" value="P:lipid biosynthetic process"/>
    <property type="evidence" value="ECO:0007669"/>
    <property type="project" value="UniProtKB-ARBA"/>
</dbReference>
<reference evidence="2" key="1">
    <citation type="submission" date="2021-01" db="EMBL/GenBank/DDBJ databases">
        <title>Whole genome shotgun sequence of Virgisporangium aurantiacum NBRC 16421.</title>
        <authorList>
            <person name="Komaki H."/>
            <person name="Tamura T."/>
        </authorList>
    </citation>
    <scope>NUCLEOTIDE SEQUENCE</scope>
    <source>
        <strain evidence="2">NBRC 16421</strain>
    </source>
</reference>
<evidence type="ECO:0000313" key="3">
    <source>
        <dbReference type="Proteomes" id="UP000612585"/>
    </source>
</evidence>
<comment type="caution">
    <text evidence="2">The sequence shown here is derived from an EMBL/GenBank/DDBJ whole genome shotgun (WGS) entry which is preliminary data.</text>
</comment>
<proteinExistence type="predicted"/>
<dbReference type="RefSeq" id="WP_204007750.1">
    <property type="nucleotide sequence ID" value="NZ_BOPG01000076.1"/>
</dbReference>
<name>A0A8J3ZG23_9ACTN</name>
<sequence>MVLRHTGTIPVPFRGARAGTHPLTWGQKDIYRAWSHQTPHAAFFNVRTMLPVPAGTTLSQVRAAVRWLVEEYESLRTTCPTRPAGGLYQRVRREGVLPLAVVAADGWNGDPDAPFPGFGTEFRPADDFPLRVAVVTANDAPAWVVLELSHLSVDLTGARLVRRALTGRLSGVRDQAPVERPPVERSPVERYQPADRAADEATPAAAALHRRAVGYLRGVLDPAMVPTFGAADLGSAPSGPRPRTRMRSPALGAAVGVLAARHAVTAAQVYLGLLAVVVGTLSGRTACVLNTVASNRWISRGVDYVGTLNQYAPMAVDLADADLPTVLRRAQVASLDAFSNALYDMDDLVDGGLATLLDQVDCVVNNVHRSAPAAPVPPDGIPALRAHTDVTEAPLLGSAPPHVRRAVHLSVAGTGAAPELLLSVDPRLVGATNPADVLAAVEAAAVAEATRPPEGGRPALALMEKALGSRTPAR</sequence>
<accession>A0A8J3ZG23</accession>
<gene>
    <name evidence="2" type="ORF">Vau01_097430</name>
</gene>
<dbReference type="InterPro" id="IPR023213">
    <property type="entry name" value="CAT-like_dom_sf"/>
</dbReference>
<dbReference type="Gene3D" id="3.30.559.30">
    <property type="entry name" value="Nonribosomal peptide synthetase, condensation domain"/>
    <property type="match status" value="1"/>
</dbReference>